<dbReference type="InterPro" id="IPR000531">
    <property type="entry name" value="Beta-barrel_TonB"/>
</dbReference>
<comment type="similarity">
    <text evidence="11 12">Belongs to the TonB-dependent receptor family.</text>
</comment>
<keyword evidence="7" id="KW-0406">Ion transport</keyword>
<keyword evidence="3 11" id="KW-1134">Transmembrane beta strand</keyword>
<dbReference type="Proteomes" id="UP000606935">
    <property type="component" value="Unassembled WGS sequence"/>
</dbReference>
<dbReference type="RefSeq" id="WP_188695477.1">
    <property type="nucleotide sequence ID" value="NZ_BMLS01000003.1"/>
</dbReference>
<keyword evidence="10 11" id="KW-0998">Cell outer membrane</keyword>
<dbReference type="PROSITE" id="PS52016">
    <property type="entry name" value="TONB_DEPENDENT_REC_3"/>
    <property type="match status" value="1"/>
</dbReference>
<keyword evidence="17" id="KW-1185">Reference proteome</keyword>
<dbReference type="Gene3D" id="2.40.170.20">
    <property type="entry name" value="TonB-dependent receptor, beta-barrel domain"/>
    <property type="match status" value="1"/>
</dbReference>
<evidence type="ECO:0000256" key="11">
    <source>
        <dbReference type="PROSITE-ProRule" id="PRU01360"/>
    </source>
</evidence>
<feature type="domain" description="TonB-dependent receptor plug" evidence="15">
    <location>
        <begin position="139"/>
        <end position="249"/>
    </location>
</feature>
<dbReference type="Pfam" id="PF07715">
    <property type="entry name" value="Plug"/>
    <property type="match status" value="1"/>
</dbReference>
<organism evidence="16 17">
    <name type="scientific">Bowmanella pacifica</name>
    <dbReference type="NCBI Taxonomy" id="502051"/>
    <lineage>
        <taxon>Bacteria</taxon>
        <taxon>Pseudomonadati</taxon>
        <taxon>Pseudomonadota</taxon>
        <taxon>Gammaproteobacteria</taxon>
        <taxon>Alteromonadales</taxon>
        <taxon>Alteromonadaceae</taxon>
        <taxon>Bowmanella</taxon>
    </lineage>
</organism>
<name>A0A917Z1Y2_9ALTE</name>
<evidence type="ECO:0000256" key="7">
    <source>
        <dbReference type="ARBA" id="ARBA00023065"/>
    </source>
</evidence>
<evidence type="ECO:0000256" key="10">
    <source>
        <dbReference type="ARBA" id="ARBA00023237"/>
    </source>
</evidence>
<dbReference type="InterPro" id="IPR012910">
    <property type="entry name" value="Plug_dom"/>
</dbReference>
<evidence type="ECO:0000256" key="1">
    <source>
        <dbReference type="ARBA" id="ARBA00004571"/>
    </source>
</evidence>
<evidence type="ECO:0000256" key="2">
    <source>
        <dbReference type="ARBA" id="ARBA00022448"/>
    </source>
</evidence>
<proteinExistence type="inferred from homology"/>
<sequence length="833" mass="90485">MKAFPAPVKHSLCHLAVVSALTFGCASVGYAQSQTTTLTGQPLGQALNSLSQQLGLVIIAPTRLVRDKTAAAADNQLPPLDQVRQMLQGSGLQVQQDHNGTLVIKAGQSSADTHTERQVSTAKSMDEIVVTAMKRESTLQDVPVALSVLGQQAIRDKGISDFTDLVDSLAGVSINSAFGGPENSFITIRGIGGADDYKPNGNPSVALHVDGIYQTSNAYLSMPLFDLERIEVVKGPQGTLYGRNTTAGAINAITRGATDELEGYAELEYGSYDHISGTFAVGGPLSDKLGARVAVTMRQGGGFMDGEGAGSFAGYVPEGFEGIIPPVSDPGKRDGFGDADLFAMRGTVQYAFSPVTELTLRYFMSANNGDTRQYDRVALADDKPALNAGEDSDPYRFYASEYYSHQIDVNGFNGEFSHQLPNQMNLDVLAGYQSSERKVSGNGDGTPFPRFRYDFDEELEQSSLEVRLSDPSGGEIDWMVGAFLVSDSVDFVSDWTSYAVMSQYSSPYSQRRNSSALFGNVDWYLTDDLSINAGLRYTTDQVKFRGSNIDHDPWGVSVFEDYFKSPSNFSWDKEFTDNNLSGKVSATYFVSDRLNVFASVGTAYRGGGFDGTSIFSLEETEPFDSEEVLAYEAGLRYVHEEGLNLSVDLFSYEFEELQATARLANDTNGRTNVGKAEVKGAEAALSLPVWQGDNQSFNLDAAVTYLDSEITEFHSNRVNDVQNTLGDPLPGSPRWSGNAALEYLHLLADSQVRARLEYSYHDEESNRLNAGEGNLTPSYSLLGLRLELAMNNGMTLYAYGRNILDKEYFLELNAGARLVGAPATFGAGINYSF</sequence>
<dbReference type="SUPFAM" id="SSF56935">
    <property type="entry name" value="Porins"/>
    <property type="match status" value="1"/>
</dbReference>
<evidence type="ECO:0000256" key="12">
    <source>
        <dbReference type="RuleBase" id="RU003357"/>
    </source>
</evidence>
<evidence type="ECO:0000313" key="16">
    <source>
        <dbReference type="EMBL" id="GGO70736.1"/>
    </source>
</evidence>
<keyword evidence="16" id="KW-0675">Receptor</keyword>
<dbReference type="PROSITE" id="PS51257">
    <property type="entry name" value="PROKAR_LIPOPROTEIN"/>
    <property type="match status" value="1"/>
</dbReference>
<evidence type="ECO:0000256" key="13">
    <source>
        <dbReference type="SAM" id="SignalP"/>
    </source>
</evidence>
<evidence type="ECO:0000256" key="6">
    <source>
        <dbReference type="ARBA" id="ARBA00023004"/>
    </source>
</evidence>
<reference evidence="16" key="1">
    <citation type="journal article" date="2014" name="Int. J. Syst. Evol. Microbiol.">
        <title>Complete genome sequence of Corynebacterium casei LMG S-19264T (=DSM 44701T), isolated from a smear-ripened cheese.</title>
        <authorList>
            <consortium name="US DOE Joint Genome Institute (JGI-PGF)"/>
            <person name="Walter F."/>
            <person name="Albersmeier A."/>
            <person name="Kalinowski J."/>
            <person name="Ruckert C."/>
        </authorList>
    </citation>
    <scope>NUCLEOTIDE SEQUENCE</scope>
    <source>
        <strain evidence="16">CGMCC 1.7086</strain>
    </source>
</reference>
<dbReference type="AlphaFoldDB" id="A0A917Z1Y2"/>
<dbReference type="InterPro" id="IPR036942">
    <property type="entry name" value="Beta-barrel_TonB_sf"/>
</dbReference>
<dbReference type="Gene3D" id="3.55.50.30">
    <property type="match status" value="1"/>
</dbReference>
<keyword evidence="13" id="KW-0732">Signal</keyword>
<reference evidence="16" key="2">
    <citation type="submission" date="2020-09" db="EMBL/GenBank/DDBJ databases">
        <authorList>
            <person name="Sun Q."/>
            <person name="Zhou Y."/>
        </authorList>
    </citation>
    <scope>NUCLEOTIDE SEQUENCE</scope>
    <source>
        <strain evidence="16">CGMCC 1.7086</strain>
    </source>
</reference>
<feature type="domain" description="TonB-dependent receptor-like beta-barrel" evidence="14">
    <location>
        <begin position="369"/>
        <end position="803"/>
    </location>
</feature>
<dbReference type="GO" id="GO:0006826">
    <property type="term" value="P:iron ion transport"/>
    <property type="evidence" value="ECO:0007669"/>
    <property type="project" value="UniProtKB-KW"/>
</dbReference>
<dbReference type="CDD" id="cd01347">
    <property type="entry name" value="ligand_gated_channel"/>
    <property type="match status" value="1"/>
</dbReference>
<comment type="caution">
    <text evidence="16">The sequence shown here is derived from an EMBL/GenBank/DDBJ whole genome shotgun (WGS) entry which is preliminary data.</text>
</comment>
<evidence type="ECO:0000313" key="17">
    <source>
        <dbReference type="Proteomes" id="UP000606935"/>
    </source>
</evidence>
<accession>A0A917Z1Y2</accession>
<keyword evidence="9 11" id="KW-0472">Membrane</keyword>
<keyword evidence="5 11" id="KW-0812">Transmembrane</keyword>
<evidence type="ECO:0000256" key="8">
    <source>
        <dbReference type="ARBA" id="ARBA00023077"/>
    </source>
</evidence>
<evidence type="ECO:0000256" key="5">
    <source>
        <dbReference type="ARBA" id="ARBA00022692"/>
    </source>
</evidence>
<dbReference type="Pfam" id="PF00593">
    <property type="entry name" value="TonB_dep_Rec_b-barrel"/>
    <property type="match status" value="1"/>
</dbReference>
<evidence type="ECO:0000256" key="9">
    <source>
        <dbReference type="ARBA" id="ARBA00023136"/>
    </source>
</evidence>
<protein>
    <submittedName>
        <fullName evidence="16">TonB-dependent receptor</fullName>
    </submittedName>
</protein>
<keyword evidence="8 12" id="KW-0798">TonB box</keyword>
<evidence type="ECO:0000256" key="3">
    <source>
        <dbReference type="ARBA" id="ARBA00022452"/>
    </source>
</evidence>
<keyword evidence="2 11" id="KW-0813">Transport</keyword>
<feature type="chain" id="PRO_5037227498" evidence="13">
    <location>
        <begin position="32"/>
        <end position="833"/>
    </location>
</feature>
<evidence type="ECO:0000256" key="4">
    <source>
        <dbReference type="ARBA" id="ARBA00022496"/>
    </source>
</evidence>
<evidence type="ECO:0000259" key="15">
    <source>
        <dbReference type="Pfam" id="PF07715"/>
    </source>
</evidence>
<dbReference type="GO" id="GO:0009279">
    <property type="term" value="C:cell outer membrane"/>
    <property type="evidence" value="ECO:0007669"/>
    <property type="project" value="UniProtKB-SubCell"/>
</dbReference>
<evidence type="ECO:0000259" key="14">
    <source>
        <dbReference type="Pfam" id="PF00593"/>
    </source>
</evidence>
<keyword evidence="6" id="KW-0408">Iron</keyword>
<dbReference type="PANTHER" id="PTHR32552:SF81">
    <property type="entry name" value="TONB-DEPENDENT OUTER MEMBRANE RECEPTOR"/>
    <property type="match status" value="1"/>
</dbReference>
<dbReference type="PANTHER" id="PTHR32552">
    <property type="entry name" value="FERRICHROME IRON RECEPTOR-RELATED"/>
    <property type="match status" value="1"/>
</dbReference>
<comment type="subcellular location">
    <subcellularLocation>
        <location evidence="1 11">Cell outer membrane</location>
        <topology evidence="1 11">Multi-pass membrane protein</topology>
    </subcellularLocation>
</comment>
<gene>
    <name evidence="16" type="primary">fyuA</name>
    <name evidence="16" type="ORF">GCM10010982_24960</name>
</gene>
<feature type="signal peptide" evidence="13">
    <location>
        <begin position="1"/>
        <end position="31"/>
    </location>
</feature>
<keyword evidence="4" id="KW-0410">Iron transport</keyword>
<dbReference type="InterPro" id="IPR039426">
    <property type="entry name" value="TonB-dep_rcpt-like"/>
</dbReference>
<dbReference type="EMBL" id="BMLS01000003">
    <property type="protein sequence ID" value="GGO70736.1"/>
    <property type="molecule type" value="Genomic_DNA"/>
</dbReference>